<dbReference type="EMBL" id="MJFZ01000491">
    <property type="protein sequence ID" value="RAW28399.1"/>
    <property type="molecule type" value="Genomic_DNA"/>
</dbReference>
<comment type="caution">
    <text evidence="3">The sequence shown here is derived from an EMBL/GenBank/DDBJ whole genome shotgun (WGS) entry which is preliminary data.</text>
</comment>
<proteinExistence type="predicted"/>
<feature type="region of interest" description="Disordered" evidence="1">
    <location>
        <begin position="1"/>
        <end position="35"/>
    </location>
</feature>
<protein>
    <recommendedName>
        <fullName evidence="2">PiggyBac transposable element-derived protein domain-containing protein</fullName>
    </recommendedName>
</protein>
<accession>A0A329RVS0</accession>
<feature type="domain" description="PiggyBac transposable element-derived protein" evidence="2">
    <location>
        <begin position="161"/>
        <end position="322"/>
    </location>
</feature>
<evidence type="ECO:0000259" key="2">
    <source>
        <dbReference type="Pfam" id="PF13843"/>
    </source>
</evidence>
<dbReference type="VEuPathDB" id="FungiDB:PC110_g15225"/>
<reference evidence="3 4" key="1">
    <citation type="submission" date="2018-01" db="EMBL/GenBank/DDBJ databases">
        <title>Draft genome of the strawberry crown rot pathogen Phytophthora cactorum.</title>
        <authorList>
            <person name="Armitage A.D."/>
            <person name="Lysoe E."/>
            <person name="Nellist C.F."/>
            <person name="Harrison R.J."/>
            <person name="Brurberg M.B."/>
        </authorList>
    </citation>
    <scope>NUCLEOTIDE SEQUENCE [LARGE SCALE GENOMIC DNA]</scope>
    <source>
        <strain evidence="3 4">10300</strain>
    </source>
</reference>
<evidence type="ECO:0000256" key="1">
    <source>
        <dbReference type="SAM" id="MobiDB-lite"/>
    </source>
</evidence>
<dbReference type="Pfam" id="PF13843">
    <property type="entry name" value="DDE_Tnp_1_7"/>
    <property type="match status" value="1"/>
</dbReference>
<dbReference type="STRING" id="29920.A0A329RVS0"/>
<gene>
    <name evidence="3" type="ORF">PC110_g15225</name>
</gene>
<dbReference type="InterPro" id="IPR029526">
    <property type="entry name" value="PGBD"/>
</dbReference>
<dbReference type="PANTHER" id="PTHR46599:SF3">
    <property type="entry name" value="PIGGYBAC TRANSPOSABLE ELEMENT-DERIVED PROTEIN 4"/>
    <property type="match status" value="1"/>
</dbReference>
<dbReference type="AlphaFoldDB" id="A0A329RVS0"/>
<sequence length="323" mass="37256">MKLVTTKNVADENDEESDSESEAKVATPDQILEEPNTDEADLLHLLYASASSHDMSKADLRLHTLKGWDAHTEDSSRNVQLLPVAQLDPRPAVPSDTAEAIGLNFEGICFLMLPKTMWVKVADESNDFQRWQHNFSPVQLTEWNWRRRARNPAFRSKSSAQRLQDMSRFKEIKPHELVNFIELVCAGLCPHRGRLSRRWARYAQGAVPKGTFGKFMARRRFEEIVRHLHFSRNDDLNARRAKTWKIKPVADAIDESFITGMTAGPRLSFDEGMIPMRSRFNPMRQYLKAKPHPWGIKCYLTCDSETGYCYRVEIYQGRDANDR</sequence>
<evidence type="ECO:0000313" key="3">
    <source>
        <dbReference type="EMBL" id="RAW28399.1"/>
    </source>
</evidence>
<organism evidence="3 4">
    <name type="scientific">Phytophthora cactorum</name>
    <dbReference type="NCBI Taxonomy" id="29920"/>
    <lineage>
        <taxon>Eukaryota</taxon>
        <taxon>Sar</taxon>
        <taxon>Stramenopiles</taxon>
        <taxon>Oomycota</taxon>
        <taxon>Peronosporomycetes</taxon>
        <taxon>Peronosporales</taxon>
        <taxon>Peronosporaceae</taxon>
        <taxon>Phytophthora</taxon>
    </lineage>
</organism>
<keyword evidence="4" id="KW-1185">Reference proteome</keyword>
<dbReference type="Proteomes" id="UP000251314">
    <property type="component" value="Unassembled WGS sequence"/>
</dbReference>
<dbReference type="PANTHER" id="PTHR46599">
    <property type="entry name" value="PIGGYBAC TRANSPOSABLE ELEMENT-DERIVED PROTEIN 4"/>
    <property type="match status" value="1"/>
</dbReference>
<feature type="compositionally biased region" description="Acidic residues" evidence="1">
    <location>
        <begin position="11"/>
        <end position="20"/>
    </location>
</feature>
<name>A0A329RVS0_9STRA</name>
<evidence type="ECO:0000313" key="4">
    <source>
        <dbReference type="Proteomes" id="UP000251314"/>
    </source>
</evidence>
<dbReference type="OrthoDB" id="105205at2759"/>